<evidence type="ECO:0000313" key="2">
    <source>
        <dbReference type="EMBL" id="KAF2646819.1"/>
    </source>
</evidence>
<dbReference type="EMBL" id="MU006776">
    <property type="protein sequence ID" value="KAF2646819.1"/>
    <property type="molecule type" value="Genomic_DNA"/>
</dbReference>
<organism evidence="2 3">
    <name type="scientific">Massarina eburnea CBS 473.64</name>
    <dbReference type="NCBI Taxonomy" id="1395130"/>
    <lineage>
        <taxon>Eukaryota</taxon>
        <taxon>Fungi</taxon>
        <taxon>Dikarya</taxon>
        <taxon>Ascomycota</taxon>
        <taxon>Pezizomycotina</taxon>
        <taxon>Dothideomycetes</taxon>
        <taxon>Pleosporomycetidae</taxon>
        <taxon>Pleosporales</taxon>
        <taxon>Massarineae</taxon>
        <taxon>Massarinaceae</taxon>
        <taxon>Massarina</taxon>
    </lineage>
</organism>
<sequence>MHMRVYLQFSNCKNAVSISGRIIYGGIGDVVGLMNTVSIAGIISGLSILAFWLPVEMSRRTPVMRQSWHLLHSTAFK</sequence>
<keyword evidence="1" id="KW-0472">Membrane</keyword>
<keyword evidence="1" id="KW-1133">Transmembrane helix</keyword>
<name>A0A6A6SGC4_9PLEO</name>
<protein>
    <recommendedName>
        <fullName evidence="4">Major facilitator superfamily (MFS) profile domain-containing protein</fullName>
    </recommendedName>
</protein>
<evidence type="ECO:0000256" key="1">
    <source>
        <dbReference type="SAM" id="Phobius"/>
    </source>
</evidence>
<keyword evidence="3" id="KW-1185">Reference proteome</keyword>
<accession>A0A6A6SGC4</accession>
<keyword evidence="1" id="KW-0812">Transmembrane</keyword>
<reference evidence="2" key="1">
    <citation type="journal article" date="2020" name="Stud. Mycol.">
        <title>101 Dothideomycetes genomes: a test case for predicting lifestyles and emergence of pathogens.</title>
        <authorList>
            <person name="Haridas S."/>
            <person name="Albert R."/>
            <person name="Binder M."/>
            <person name="Bloem J."/>
            <person name="Labutti K."/>
            <person name="Salamov A."/>
            <person name="Andreopoulos B."/>
            <person name="Baker S."/>
            <person name="Barry K."/>
            <person name="Bills G."/>
            <person name="Bluhm B."/>
            <person name="Cannon C."/>
            <person name="Castanera R."/>
            <person name="Culley D."/>
            <person name="Daum C."/>
            <person name="Ezra D."/>
            <person name="Gonzalez J."/>
            <person name="Henrissat B."/>
            <person name="Kuo A."/>
            <person name="Liang C."/>
            <person name="Lipzen A."/>
            <person name="Lutzoni F."/>
            <person name="Magnuson J."/>
            <person name="Mondo S."/>
            <person name="Nolan M."/>
            <person name="Ohm R."/>
            <person name="Pangilinan J."/>
            <person name="Park H.-J."/>
            <person name="Ramirez L."/>
            <person name="Alfaro M."/>
            <person name="Sun H."/>
            <person name="Tritt A."/>
            <person name="Yoshinaga Y."/>
            <person name="Zwiers L.-H."/>
            <person name="Turgeon B."/>
            <person name="Goodwin S."/>
            <person name="Spatafora J."/>
            <person name="Crous P."/>
            <person name="Grigoriev I."/>
        </authorList>
    </citation>
    <scope>NUCLEOTIDE SEQUENCE</scope>
    <source>
        <strain evidence="2">CBS 473.64</strain>
    </source>
</reference>
<feature type="transmembrane region" description="Helical" evidence="1">
    <location>
        <begin position="37"/>
        <end position="55"/>
    </location>
</feature>
<evidence type="ECO:0008006" key="4">
    <source>
        <dbReference type="Google" id="ProtNLM"/>
    </source>
</evidence>
<dbReference type="AlphaFoldDB" id="A0A6A6SGC4"/>
<gene>
    <name evidence="2" type="ORF">P280DRAFT_464980</name>
</gene>
<evidence type="ECO:0000313" key="3">
    <source>
        <dbReference type="Proteomes" id="UP000799753"/>
    </source>
</evidence>
<dbReference type="Proteomes" id="UP000799753">
    <property type="component" value="Unassembled WGS sequence"/>
</dbReference>
<proteinExistence type="predicted"/>